<dbReference type="InterPro" id="IPR027783">
    <property type="entry name" value="Bacterial_PH-related"/>
</dbReference>
<accession>A0A0R2FU42</accession>
<evidence type="ECO:0000313" key="4">
    <source>
        <dbReference type="EMBL" id="KRN31889.1"/>
    </source>
</evidence>
<dbReference type="AlphaFoldDB" id="A0A0R2FU42"/>
<organism evidence="4 5">
    <name type="scientific">Lactobacillus selangorensis</name>
    <dbReference type="NCBI Taxonomy" id="81857"/>
    <lineage>
        <taxon>Bacteria</taxon>
        <taxon>Bacillati</taxon>
        <taxon>Bacillota</taxon>
        <taxon>Bacilli</taxon>
        <taxon>Lactobacillales</taxon>
        <taxon>Lactobacillaceae</taxon>
        <taxon>Lactobacillus</taxon>
    </lineage>
</organism>
<dbReference type="Pfam" id="PF10882">
    <property type="entry name" value="bPH_5"/>
    <property type="match status" value="1"/>
</dbReference>
<dbReference type="Proteomes" id="UP000051751">
    <property type="component" value="Unassembled WGS sequence"/>
</dbReference>
<evidence type="ECO:0000313" key="3">
    <source>
        <dbReference type="EMBL" id="KRN28388.1"/>
    </source>
</evidence>
<feature type="transmembrane region" description="Helical" evidence="1">
    <location>
        <begin position="50"/>
        <end position="72"/>
    </location>
</feature>
<proteinExistence type="predicted"/>
<comment type="caution">
    <text evidence="4">The sequence shown here is derived from an EMBL/GenBank/DDBJ whole genome shotgun (WGS) entry which is preliminary data.</text>
</comment>
<evidence type="ECO:0000259" key="2">
    <source>
        <dbReference type="Pfam" id="PF10882"/>
    </source>
</evidence>
<protein>
    <recommendedName>
        <fullName evidence="2">Bacterial Pleckstrin homology domain-containing protein</fullName>
    </recommendedName>
</protein>
<dbReference type="PATRIC" id="fig|81857.3.peg.1398"/>
<feature type="transmembrane region" description="Helical" evidence="1">
    <location>
        <begin position="181"/>
        <end position="203"/>
    </location>
</feature>
<keyword evidence="1" id="KW-0472">Membrane</keyword>
<feature type="transmembrane region" description="Helical" evidence="1">
    <location>
        <begin position="292"/>
        <end position="313"/>
    </location>
</feature>
<dbReference type="RefSeq" id="WP_057769351.1">
    <property type="nucleotide sequence ID" value="NZ_JQAT01000003.1"/>
</dbReference>
<gene>
    <name evidence="3" type="ORF">IV38_GL001388</name>
    <name evidence="4" type="ORF">IV40_GL001175</name>
</gene>
<dbReference type="EMBL" id="JQAZ01000003">
    <property type="protein sequence ID" value="KRN31889.1"/>
    <property type="molecule type" value="Genomic_DNA"/>
</dbReference>
<feature type="transmembrane region" description="Helical" evidence="1">
    <location>
        <begin position="106"/>
        <end position="126"/>
    </location>
</feature>
<dbReference type="EMBL" id="JQAT01000003">
    <property type="protein sequence ID" value="KRN28388.1"/>
    <property type="molecule type" value="Genomic_DNA"/>
</dbReference>
<name>A0A0R2FU42_9LACO</name>
<feature type="transmembrane region" description="Helical" evidence="1">
    <location>
        <begin position="21"/>
        <end position="44"/>
    </location>
</feature>
<sequence length="424" mass="47375">METTLPAEKLNSPLVQVVVHAYRRAIVIATLLLCAAGLPMLWITYDSLNFIWLMLLLVVAIGTNFSLEVHFIRKMTAVKNKQGWLADPDDTIVVDTQLLIDPNQGLLPPFAFLPAVLLAVGGWWWLGRMIPTSRLFVGLLAVATLAVFIGLYYVIQQQPPRSLTEDTAVNRRLNNAWRHTWSLQFVAGATVVSLIPGMVALSISIAPELAQIVVLGYLLVLFLFIAWVFFSFWRLRNTEDAELAHTQTFQPDSADYYWRYGIYDNPNDPRLNVPNRVGGNVSINIGRPLGKVILGLLLLVLAGVLVIVGSQLFRADFNQQAISLNAGADEITLQAPLTATKKVPYTQVKQIKLLKQLPNGVRVNGVATTHYRLGHYRIGKRDAYLYVRHNSPVIELSTAKTDYYYTGTSSSETKLTYTILKNRV</sequence>
<reference evidence="5 6" key="1">
    <citation type="journal article" date="2015" name="Genome Announc.">
        <title>Expanding the biotechnology potential of lactobacilli through comparative genomics of 213 strains and associated genera.</title>
        <authorList>
            <person name="Sun Z."/>
            <person name="Harris H.M."/>
            <person name="McCann A."/>
            <person name="Guo C."/>
            <person name="Argimon S."/>
            <person name="Zhang W."/>
            <person name="Yang X."/>
            <person name="Jeffery I.B."/>
            <person name="Cooney J.C."/>
            <person name="Kagawa T.F."/>
            <person name="Liu W."/>
            <person name="Song Y."/>
            <person name="Salvetti E."/>
            <person name="Wrobel A."/>
            <person name="Rasinkangas P."/>
            <person name="Parkhill J."/>
            <person name="Rea M.C."/>
            <person name="O'Sullivan O."/>
            <person name="Ritari J."/>
            <person name="Douillard F.P."/>
            <person name="Paul Ross R."/>
            <person name="Yang R."/>
            <person name="Briner A.E."/>
            <person name="Felis G.E."/>
            <person name="de Vos W.M."/>
            <person name="Barrangou R."/>
            <person name="Klaenhammer T.R."/>
            <person name="Caufield P.W."/>
            <person name="Cui Y."/>
            <person name="Zhang H."/>
            <person name="O'Toole P.W."/>
        </authorList>
    </citation>
    <scope>NUCLEOTIDE SEQUENCE [LARGE SCALE GENOMIC DNA]</scope>
    <source>
        <strain evidence="3 6">ATCC BAA-66</strain>
        <strain evidence="4 5">DSM 13344</strain>
    </source>
</reference>
<keyword evidence="1" id="KW-0812">Transmembrane</keyword>
<evidence type="ECO:0000313" key="6">
    <source>
        <dbReference type="Proteomes" id="UP000051751"/>
    </source>
</evidence>
<feature type="transmembrane region" description="Helical" evidence="1">
    <location>
        <begin position="209"/>
        <end position="230"/>
    </location>
</feature>
<keyword evidence="1" id="KW-1133">Transmembrane helix</keyword>
<feature type="transmembrane region" description="Helical" evidence="1">
    <location>
        <begin position="132"/>
        <end position="155"/>
    </location>
</feature>
<keyword evidence="5" id="KW-1185">Reference proteome</keyword>
<dbReference type="OrthoDB" id="157646at2"/>
<evidence type="ECO:0000313" key="5">
    <source>
        <dbReference type="Proteomes" id="UP000051645"/>
    </source>
</evidence>
<dbReference type="STRING" id="81857.IV38_GL001388"/>
<dbReference type="Proteomes" id="UP000051645">
    <property type="component" value="Unassembled WGS sequence"/>
</dbReference>
<evidence type="ECO:0000256" key="1">
    <source>
        <dbReference type="SAM" id="Phobius"/>
    </source>
</evidence>
<feature type="domain" description="Bacterial Pleckstrin homology" evidence="2">
    <location>
        <begin position="331"/>
        <end position="406"/>
    </location>
</feature>